<dbReference type="GO" id="GO:0005737">
    <property type="term" value="C:cytoplasm"/>
    <property type="evidence" value="ECO:0007669"/>
    <property type="project" value="Ensembl"/>
</dbReference>
<dbReference type="Gene3D" id="3.10.390.10">
    <property type="entry name" value="SAND domain-like"/>
    <property type="match status" value="1"/>
</dbReference>
<dbReference type="PANTHER" id="PTHR10005:SF7">
    <property type="entry name" value="SKI FAMILY TRANSCRIPTIONAL COREPRESSOR 2"/>
    <property type="match status" value="1"/>
</dbReference>
<dbReference type="SUPFAM" id="SSF63763">
    <property type="entry name" value="SAND domain-like"/>
    <property type="match status" value="1"/>
</dbReference>
<keyword evidence="5" id="KW-0804">Transcription</keyword>
<dbReference type="InterPro" id="IPR014890">
    <property type="entry name" value="c-SKI_SMAD4-bd_dom"/>
</dbReference>
<dbReference type="Pfam" id="PF02437">
    <property type="entry name" value="Ski_Sno_DHD"/>
    <property type="match status" value="1"/>
</dbReference>
<feature type="compositionally biased region" description="Acidic residues" evidence="7">
    <location>
        <begin position="278"/>
        <end position="292"/>
    </location>
</feature>
<reference evidence="9" key="2">
    <citation type="submission" date="2025-09" db="UniProtKB">
        <authorList>
            <consortium name="Ensembl"/>
        </authorList>
    </citation>
    <scope>IDENTIFICATION</scope>
</reference>
<dbReference type="GO" id="GO:0042826">
    <property type="term" value="F:histone deacetylase binding"/>
    <property type="evidence" value="ECO:0007669"/>
    <property type="project" value="Ensembl"/>
</dbReference>
<comment type="subcellular location">
    <subcellularLocation>
        <location evidence="1">Nucleus</location>
    </subcellularLocation>
</comment>
<keyword evidence="6" id="KW-0539">Nucleus</keyword>
<dbReference type="Gene3D" id="3.10.260.20">
    <property type="entry name" value="Ski"/>
    <property type="match status" value="1"/>
</dbReference>
<sequence length="570" mass="63314">MATSPLPGPNDILLASPSSAFQPDALSQPRPGHGNLKPNQVGQVTLYGIPIVSLVIDGQERLCLAQISNTLLKNFSYNEIHNRRVALGITCVQCTPVQLEILRRAGAMPISSRRCGMITKREAERLCKSFLGENRPPKLPDNFAFDVSHECAWGCRGSFIPARYNSSRAKCIKCGYCNMYFSPNKFIFHSHRTPDAKYTQPDAANFNSWRRHLKLTDKSPQDELVFAWEDVKAMFNGGSRKRALPQPSAHPACHPLSSPPHRGLLSPEGTSCSYPSEDSSDEEDEEEEQEVDVEGHKPLEGEEEEEEGRDPEDDDDDDEEEEEDEETRVLLGDPLVGGGRFLQGRGLSEKGSSRDRATAAAQGAFPLALNSRLLQEDGKLGDPGGSDLSPPPPPPLAPQKAGGGGGSSSPGSPVHHPSLEEPPSYKDNQKTKENSQVIVSTKDDNNFSDKSKEHSFFITDTDAPGEFWRERSGEHTQETNSPHSLKKDVENMGKEELQKVLFEQIDLRRRLEQEFQVLKGNSSFPVFNNFQDQMKRELAYREEMVQQLQIIPYAASLIRKEKLGAHLSKS</sequence>
<evidence type="ECO:0000256" key="3">
    <source>
        <dbReference type="ARBA" id="ARBA00022491"/>
    </source>
</evidence>
<dbReference type="GO" id="GO:1902692">
    <property type="term" value="P:regulation of neuroblast proliferation"/>
    <property type="evidence" value="ECO:0007669"/>
    <property type="project" value="Ensembl"/>
</dbReference>
<dbReference type="Proteomes" id="UP000694385">
    <property type="component" value="Unassembled WGS sequence"/>
</dbReference>
<dbReference type="CDD" id="cd21080">
    <property type="entry name" value="DHD_Skor"/>
    <property type="match status" value="1"/>
</dbReference>
<dbReference type="InterPro" id="IPR037000">
    <property type="entry name" value="Ski_DNA-bd_sf"/>
</dbReference>
<evidence type="ECO:0000256" key="2">
    <source>
        <dbReference type="ARBA" id="ARBA00009513"/>
    </source>
</evidence>
<dbReference type="OMA" id="SAHPACH"/>
<keyword evidence="10" id="KW-1185">Reference proteome</keyword>
<gene>
    <name evidence="9" type="primary">Skor2</name>
</gene>
<keyword evidence="4" id="KW-0805">Transcription regulation</keyword>
<dbReference type="GO" id="GO:0021702">
    <property type="term" value="P:cerebellar Purkinje cell differentiation"/>
    <property type="evidence" value="ECO:0007669"/>
    <property type="project" value="Ensembl"/>
</dbReference>
<organism evidence="9 10">
    <name type="scientific">Jaculus jaculus</name>
    <name type="common">Lesser Egyptian jerboa</name>
    <dbReference type="NCBI Taxonomy" id="51337"/>
    <lineage>
        <taxon>Eukaryota</taxon>
        <taxon>Metazoa</taxon>
        <taxon>Chordata</taxon>
        <taxon>Craniata</taxon>
        <taxon>Vertebrata</taxon>
        <taxon>Euteleostomi</taxon>
        <taxon>Mammalia</taxon>
        <taxon>Eutheria</taxon>
        <taxon>Euarchontoglires</taxon>
        <taxon>Glires</taxon>
        <taxon>Rodentia</taxon>
        <taxon>Myomorpha</taxon>
        <taxon>Dipodoidea</taxon>
        <taxon>Dipodidae</taxon>
        <taxon>Dipodinae</taxon>
        <taxon>Jaculus</taxon>
    </lineage>
</organism>
<dbReference type="PANTHER" id="PTHR10005">
    <property type="entry name" value="SKI ONCOGENE-RELATED"/>
    <property type="match status" value="1"/>
</dbReference>
<evidence type="ECO:0000256" key="6">
    <source>
        <dbReference type="ARBA" id="ARBA00023242"/>
    </source>
</evidence>
<dbReference type="GO" id="GO:0003682">
    <property type="term" value="F:chromatin binding"/>
    <property type="evidence" value="ECO:0007669"/>
    <property type="project" value="Ensembl"/>
</dbReference>
<evidence type="ECO:0000313" key="9">
    <source>
        <dbReference type="Ensembl" id="ENSJJAP00000009343.1"/>
    </source>
</evidence>
<feature type="compositionally biased region" description="Basic and acidic residues" evidence="7">
    <location>
        <begin position="441"/>
        <end position="455"/>
    </location>
</feature>
<evidence type="ECO:0000259" key="8">
    <source>
        <dbReference type="SMART" id="SM01046"/>
    </source>
</evidence>
<feature type="compositionally biased region" description="Acidic residues" evidence="7">
    <location>
        <begin position="301"/>
        <end position="326"/>
    </location>
</feature>
<dbReference type="SUPFAM" id="SSF46955">
    <property type="entry name" value="Putative DNA-binding domain"/>
    <property type="match status" value="1"/>
</dbReference>
<dbReference type="FunFam" id="3.10.390.10:FF:000001">
    <property type="entry name" value="SKI family transcriptional corepressor 1"/>
    <property type="match status" value="1"/>
</dbReference>
<dbReference type="AlphaFoldDB" id="A0A8C5NYN8"/>
<feature type="domain" description="c-SKI SMAD4-binding" evidence="8">
    <location>
        <begin position="144"/>
        <end position="236"/>
    </location>
</feature>
<dbReference type="InterPro" id="IPR009061">
    <property type="entry name" value="DNA-bd_dom_put_sf"/>
</dbReference>
<dbReference type="GO" id="GO:0048814">
    <property type="term" value="P:regulation of dendrite morphogenesis"/>
    <property type="evidence" value="ECO:0007669"/>
    <property type="project" value="Ensembl"/>
</dbReference>
<feature type="compositionally biased region" description="Basic and acidic residues" evidence="7">
    <location>
        <begin position="347"/>
        <end position="357"/>
    </location>
</feature>
<comment type="similarity">
    <text evidence="2">Belongs to the SKI family.</text>
</comment>
<dbReference type="GeneTree" id="ENSGT00940000160474"/>
<dbReference type="GO" id="GO:0046332">
    <property type="term" value="F:SMAD binding"/>
    <property type="evidence" value="ECO:0007669"/>
    <property type="project" value="Ensembl"/>
</dbReference>
<dbReference type="InterPro" id="IPR023216">
    <property type="entry name" value="Tscrpt_reg_SKI_SnoN"/>
</dbReference>
<dbReference type="GO" id="GO:0007224">
    <property type="term" value="P:smoothened signaling pathway"/>
    <property type="evidence" value="ECO:0007669"/>
    <property type="project" value="Ensembl"/>
</dbReference>
<dbReference type="GO" id="GO:0030512">
    <property type="term" value="P:negative regulation of transforming growth factor beta receptor signaling pathway"/>
    <property type="evidence" value="ECO:0007669"/>
    <property type="project" value="Ensembl"/>
</dbReference>
<dbReference type="InterPro" id="IPR003380">
    <property type="entry name" value="SKI/SNO/DAC"/>
</dbReference>
<dbReference type="InterPro" id="IPR010919">
    <property type="entry name" value="SAND-like_dom_sf"/>
</dbReference>
<dbReference type="GO" id="GO:0000981">
    <property type="term" value="F:DNA-binding transcription factor activity, RNA polymerase II-specific"/>
    <property type="evidence" value="ECO:0007669"/>
    <property type="project" value="TreeGrafter"/>
</dbReference>
<dbReference type="GO" id="GO:0021936">
    <property type="term" value="P:regulation of cerebellar granule cell precursor proliferation"/>
    <property type="evidence" value="ECO:0007669"/>
    <property type="project" value="Ensembl"/>
</dbReference>
<dbReference type="GO" id="GO:0048468">
    <property type="term" value="P:cell development"/>
    <property type="evidence" value="ECO:0007669"/>
    <property type="project" value="Ensembl"/>
</dbReference>
<dbReference type="GO" id="GO:0000122">
    <property type="term" value="P:negative regulation of transcription by RNA polymerase II"/>
    <property type="evidence" value="ECO:0007669"/>
    <property type="project" value="Ensembl"/>
</dbReference>
<keyword evidence="3" id="KW-0678">Repressor</keyword>
<dbReference type="GO" id="GO:0005667">
    <property type="term" value="C:transcription regulator complex"/>
    <property type="evidence" value="ECO:0007669"/>
    <property type="project" value="TreeGrafter"/>
</dbReference>
<dbReference type="Pfam" id="PF08782">
    <property type="entry name" value="c-SKI_SMAD_bind"/>
    <property type="match status" value="1"/>
</dbReference>
<protein>
    <submittedName>
        <fullName evidence="9">SKI family transcriptional corepressor 2</fullName>
    </submittedName>
</protein>
<dbReference type="GO" id="GO:0045880">
    <property type="term" value="P:positive regulation of smoothened signaling pathway"/>
    <property type="evidence" value="ECO:0007669"/>
    <property type="project" value="Ensembl"/>
</dbReference>
<evidence type="ECO:0000256" key="7">
    <source>
        <dbReference type="SAM" id="MobiDB-lite"/>
    </source>
</evidence>
<dbReference type="GO" id="GO:0030514">
    <property type="term" value="P:negative regulation of BMP signaling pathway"/>
    <property type="evidence" value="ECO:0007669"/>
    <property type="project" value="Ensembl"/>
</dbReference>
<dbReference type="GO" id="GO:0000978">
    <property type="term" value="F:RNA polymerase II cis-regulatory region sequence-specific DNA binding"/>
    <property type="evidence" value="ECO:0007669"/>
    <property type="project" value="TreeGrafter"/>
</dbReference>
<reference evidence="9" key="1">
    <citation type="submission" date="2025-08" db="UniProtKB">
        <authorList>
            <consortium name="Ensembl"/>
        </authorList>
    </citation>
    <scope>IDENTIFICATION</scope>
</reference>
<name>A0A8C5NYN8_JACJA</name>
<dbReference type="Ensembl" id="ENSJJAT00000015789.1">
    <property type="protein sequence ID" value="ENSJJAP00000009343.1"/>
    <property type="gene ID" value="ENSJJAG00000013235.1"/>
</dbReference>
<dbReference type="SMART" id="SM01046">
    <property type="entry name" value="c-SKI_SMAD_bind"/>
    <property type="match status" value="1"/>
</dbReference>
<dbReference type="FunFam" id="3.10.260.20:FF:000003">
    <property type="entry name" value="SKI family transcriptional corepressor 1 homolog-B-like"/>
    <property type="match status" value="1"/>
</dbReference>
<feature type="compositionally biased region" description="Basic and acidic residues" evidence="7">
    <location>
        <begin position="467"/>
        <end position="477"/>
    </location>
</feature>
<dbReference type="GO" id="GO:0005634">
    <property type="term" value="C:nucleus"/>
    <property type="evidence" value="ECO:0007669"/>
    <property type="project" value="UniProtKB-SubCell"/>
</dbReference>
<feature type="compositionally biased region" description="Basic and acidic residues" evidence="7">
    <location>
        <begin position="417"/>
        <end position="433"/>
    </location>
</feature>
<feature type="region of interest" description="Disordered" evidence="7">
    <location>
        <begin position="239"/>
        <end position="489"/>
    </location>
</feature>
<evidence type="ECO:0000256" key="4">
    <source>
        <dbReference type="ARBA" id="ARBA00023015"/>
    </source>
</evidence>
<evidence type="ECO:0000256" key="5">
    <source>
        <dbReference type="ARBA" id="ARBA00023163"/>
    </source>
</evidence>
<evidence type="ECO:0000313" key="10">
    <source>
        <dbReference type="Proteomes" id="UP000694385"/>
    </source>
</evidence>
<evidence type="ECO:0000256" key="1">
    <source>
        <dbReference type="ARBA" id="ARBA00004123"/>
    </source>
</evidence>
<accession>A0A8C5NYN8</accession>
<proteinExistence type="inferred from homology"/>